<accession>A0A6J2MFJ4</accession>
<protein>
    <submittedName>
        <fullName evidence="6">Reelin domain-containing protein 1</fullName>
    </submittedName>
</protein>
<dbReference type="FunCoup" id="A0A6J2MFJ4">
    <property type="interactions" value="2"/>
</dbReference>
<evidence type="ECO:0000313" key="6">
    <source>
        <dbReference type="RefSeq" id="XP_028377045.1"/>
    </source>
</evidence>
<dbReference type="GO" id="GO:0016020">
    <property type="term" value="C:membrane"/>
    <property type="evidence" value="ECO:0007669"/>
    <property type="project" value="TreeGrafter"/>
</dbReference>
<dbReference type="Gene3D" id="2.60.40.4060">
    <property type="entry name" value="Reeler domain"/>
    <property type="match status" value="1"/>
</dbReference>
<evidence type="ECO:0000256" key="1">
    <source>
        <dbReference type="SAM" id="MobiDB-lite"/>
    </source>
</evidence>
<sequence length="556" mass="58822">MGVPEALSGWLCAALCLASCSSAFSHGAGPAACEDMRPRHIHAQPQSPRTHHVTIHTSRSSYSPGDTVPVTVRSGRDVVGLLLQARTASGHQTAGTFLLVPPRSKLMGCFGEADTVTHADKSLKRTLSFVWKAPAQPVGDIRFLLSVVQSYFVYWARIESPVVSQQTHSRAHPDGRVALGPLMPTSGQRPEGVEGPAPAPRLRSPLSQQHADAPAVALAGAAEEDSPDPVPAGTGVSEFPGGAETVFQPSPHTATTASDGQPPHSRDSGPTLEPSLDARGLDRLLAFRSLFAEDFTSSPSTHHRRTQGEPGSYSLETCLPSGGSEQDKVEVSNRTVMRPWLDTVPLTYPQRLWPSEPPTTGGGGAGTASPSPVLHTWGSPGPPSATGWSQGPGPSASFLPQSEHKLPGVKEANGEGRGGHPREAQPRPEAGREGASAPSEMQLGTPQLAALLCLLAILGMVLAAGLCYLHTQCCRKQTPVSFGEPAREAVAKGDSGETGHVRQIRGNRCGWLGAEYDRIAPSVGSRRTVLRAARRPRPLCGPIRPPRLAWQPEQQR</sequence>
<dbReference type="AlphaFoldDB" id="A0A6J2MFJ4"/>
<feature type="domain" description="Reelin" evidence="4">
    <location>
        <begin position="18"/>
        <end position="181"/>
    </location>
</feature>
<dbReference type="PROSITE" id="PS51019">
    <property type="entry name" value="REELIN"/>
    <property type="match status" value="1"/>
</dbReference>
<feature type="compositionally biased region" description="Basic and acidic residues" evidence="1">
    <location>
        <begin position="402"/>
        <end position="432"/>
    </location>
</feature>
<dbReference type="CTD" id="345051"/>
<dbReference type="PANTHER" id="PTHR45828:SF51">
    <property type="entry name" value="REELIN DOMAIN-CONTAINING PROTEIN 1"/>
    <property type="match status" value="1"/>
</dbReference>
<feature type="chain" id="PRO_5026991648" evidence="3">
    <location>
        <begin position="24"/>
        <end position="556"/>
    </location>
</feature>
<gene>
    <name evidence="6" type="primary">REELD1</name>
</gene>
<dbReference type="OrthoDB" id="2419613at2759"/>
<feature type="region of interest" description="Disordered" evidence="1">
    <location>
        <begin position="296"/>
        <end position="331"/>
    </location>
</feature>
<keyword evidence="2" id="KW-0812">Transmembrane</keyword>
<dbReference type="CDD" id="cd08544">
    <property type="entry name" value="Reeler"/>
    <property type="match status" value="1"/>
</dbReference>
<dbReference type="Pfam" id="PF02014">
    <property type="entry name" value="Reeler"/>
    <property type="match status" value="1"/>
</dbReference>
<organism evidence="5 6">
    <name type="scientific">Phyllostomus discolor</name>
    <name type="common">pale spear-nosed bat</name>
    <dbReference type="NCBI Taxonomy" id="89673"/>
    <lineage>
        <taxon>Eukaryota</taxon>
        <taxon>Metazoa</taxon>
        <taxon>Chordata</taxon>
        <taxon>Craniata</taxon>
        <taxon>Vertebrata</taxon>
        <taxon>Euteleostomi</taxon>
        <taxon>Mammalia</taxon>
        <taxon>Eutheria</taxon>
        <taxon>Laurasiatheria</taxon>
        <taxon>Chiroptera</taxon>
        <taxon>Yangochiroptera</taxon>
        <taxon>Phyllostomidae</taxon>
        <taxon>Phyllostominae</taxon>
        <taxon>Phyllostomus</taxon>
    </lineage>
</organism>
<keyword evidence="2" id="KW-0472">Membrane</keyword>
<dbReference type="PANTHER" id="PTHR45828">
    <property type="entry name" value="CYTOCHROME B561/FERRIC REDUCTASE TRANSMEMBRANE"/>
    <property type="match status" value="1"/>
</dbReference>
<feature type="signal peptide" evidence="3">
    <location>
        <begin position="1"/>
        <end position="23"/>
    </location>
</feature>
<evidence type="ECO:0000259" key="4">
    <source>
        <dbReference type="PROSITE" id="PS51019"/>
    </source>
</evidence>
<name>A0A6J2MFJ4_9CHIR</name>
<dbReference type="GeneID" id="114503581"/>
<feature type="region of interest" description="Disordered" evidence="1">
    <location>
        <begin position="43"/>
        <end position="67"/>
    </location>
</feature>
<keyword evidence="2" id="KW-1133">Transmembrane helix</keyword>
<dbReference type="RefSeq" id="XP_028377045.1">
    <property type="nucleotide sequence ID" value="XM_028521244.2"/>
</dbReference>
<evidence type="ECO:0000256" key="3">
    <source>
        <dbReference type="SAM" id="SignalP"/>
    </source>
</evidence>
<dbReference type="InterPro" id="IPR042307">
    <property type="entry name" value="Reeler_sf"/>
</dbReference>
<dbReference type="KEGG" id="pdic:114503581"/>
<reference evidence="6" key="1">
    <citation type="submission" date="2025-08" db="UniProtKB">
        <authorList>
            <consortium name="RefSeq"/>
        </authorList>
    </citation>
    <scope>IDENTIFICATION</scope>
    <source>
        <tissue evidence="6">Muscle</tissue>
    </source>
</reference>
<feature type="compositionally biased region" description="Polar residues" evidence="1">
    <location>
        <begin position="55"/>
        <end position="64"/>
    </location>
</feature>
<feature type="region of interest" description="Disordered" evidence="1">
    <location>
        <begin position="348"/>
        <end position="440"/>
    </location>
</feature>
<feature type="transmembrane region" description="Helical" evidence="2">
    <location>
        <begin position="448"/>
        <end position="469"/>
    </location>
</feature>
<dbReference type="InParanoid" id="A0A6J2MFJ4"/>
<dbReference type="InterPro" id="IPR051237">
    <property type="entry name" value="Ferric-chelate_Red/DefProt"/>
</dbReference>
<feature type="compositionally biased region" description="Polar residues" evidence="1">
    <location>
        <begin position="247"/>
        <end position="259"/>
    </location>
</feature>
<evidence type="ECO:0000256" key="2">
    <source>
        <dbReference type="SAM" id="Phobius"/>
    </source>
</evidence>
<proteinExistence type="predicted"/>
<dbReference type="InterPro" id="IPR002861">
    <property type="entry name" value="Reeler_dom"/>
</dbReference>
<evidence type="ECO:0000313" key="5">
    <source>
        <dbReference type="Proteomes" id="UP000504628"/>
    </source>
</evidence>
<dbReference type="Proteomes" id="UP000504628">
    <property type="component" value="Chromosome 8"/>
</dbReference>
<feature type="region of interest" description="Disordered" evidence="1">
    <location>
        <begin position="163"/>
        <end position="276"/>
    </location>
</feature>
<feature type="compositionally biased region" description="Low complexity" evidence="1">
    <location>
        <begin position="211"/>
        <end position="221"/>
    </location>
</feature>
<keyword evidence="5" id="KW-1185">Reference proteome</keyword>
<keyword evidence="3" id="KW-0732">Signal</keyword>